<evidence type="ECO:0000256" key="2">
    <source>
        <dbReference type="ARBA" id="ARBA00022525"/>
    </source>
</evidence>
<feature type="domain" description="DUF11" evidence="9">
    <location>
        <begin position="29"/>
        <end position="128"/>
    </location>
</feature>
<evidence type="ECO:0000256" key="5">
    <source>
        <dbReference type="SAM" id="MobiDB-lite"/>
    </source>
</evidence>
<evidence type="ECO:0000259" key="9">
    <source>
        <dbReference type="Pfam" id="PF01345"/>
    </source>
</evidence>
<feature type="compositionally biased region" description="Pro residues" evidence="5">
    <location>
        <begin position="380"/>
        <end position="403"/>
    </location>
</feature>
<dbReference type="Pfam" id="PF01345">
    <property type="entry name" value="DUF11"/>
    <property type="match status" value="3"/>
</dbReference>
<keyword evidence="6" id="KW-1133">Transmembrane helix</keyword>
<dbReference type="InterPro" id="IPR051172">
    <property type="entry name" value="Chlamydia_OmcB"/>
</dbReference>
<organism evidence="10 11">
    <name type="scientific">Acrocarpospora phusangensis</name>
    <dbReference type="NCBI Taxonomy" id="1070424"/>
    <lineage>
        <taxon>Bacteria</taxon>
        <taxon>Bacillati</taxon>
        <taxon>Actinomycetota</taxon>
        <taxon>Actinomycetes</taxon>
        <taxon>Streptosporangiales</taxon>
        <taxon>Streptosporangiaceae</taxon>
        <taxon>Acrocarpospora</taxon>
    </lineage>
</organism>
<dbReference type="Gene3D" id="2.60.40.10">
    <property type="entry name" value="Immunoglobulins"/>
    <property type="match status" value="1"/>
</dbReference>
<gene>
    <name evidence="10" type="ORF">Aph01nite_78530</name>
</gene>
<feature type="domain" description="DUF11" evidence="9">
    <location>
        <begin position="265"/>
        <end position="364"/>
    </location>
</feature>
<dbReference type="Proteomes" id="UP000640052">
    <property type="component" value="Unassembled WGS sequence"/>
</dbReference>
<evidence type="ECO:0000256" key="1">
    <source>
        <dbReference type="ARBA" id="ARBA00022512"/>
    </source>
</evidence>
<dbReference type="InterPro" id="IPR019931">
    <property type="entry name" value="LPXTG_anchor"/>
</dbReference>
<keyword evidence="3 7" id="KW-0732">Signal</keyword>
<feature type="signal peptide" evidence="7">
    <location>
        <begin position="1"/>
        <end position="22"/>
    </location>
</feature>
<feature type="domain" description="DUF11" evidence="9">
    <location>
        <begin position="145"/>
        <end position="252"/>
    </location>
</feature>
<evidence type="ECO:0000256" key="3">
    <source>
        <dbReference type="ARBA" id="ARBA00022729"/>
    </source>
</evidence>
<keyword evidence="2" id="KW-0964">Secreted</keyword>
<evidence type="ECO:0000259" key="8">
    <source>
        <dbReference type="Pfam" id="PF00746"/>
    </source>
</evidence>
<dbReference type="PANTHER" id="PTHR34819">
    <property type="entry name" value="LARGE CYSTEINE-RICH PERIPLASMIC PROTEIN OMCB"/>
    <property type="match status" value="1"/>
</dbReference>
<keyword evidence="6" id="KW-0812">Transmembrane</keyword>
<feature type="domain" description="Gram-positive cocci surface proteins LPxTG" evidence="8">
    <location>
        <begin position="521"/>
        <end position="556"/>
    </location>
</feature>
<dbReference type="InterPro" id="IPR013783">
    <property type="entry name" value="Ig-like_fold"/>
</dbReference>
<evidence type="ECO:0000256" key="6">
    <source>
        <dbReference type="SAM" id="Phobius"/>
    </source>
</evidence>
<dbReference type="NCBIfam" id="TIGR01451">
    <property type="entry name" value="B_ant_repeat"/>
    <property type="match status" value="2"/>
</dbReference>
<dbReference type="GO" id="GO:0005975">
    <property type="term" value="P:carbohydrate metabolic process"/>
    <property type="evidence" value="ECO:0007669"/>
    <property type="project" value="UniProtKB-ARBA"/>
</dbReference>
<dbReference type="Pfam" id="PF00746">
    <property type="entry name" value="Gram_pos_anchor"/>
    <property type="match status" value="1"/>
</dbReference>
<dbReference type="InterPro" id="IPR001434">
    <property type="entry name" value="OmcB-like_DUF11"/>
</dbReference>
<reference evidence="10" key="1">
    <citation type="submission" date="2021-01" db="EMBL/GenBank/DDBJ databases">
        <title>Whole genome shotgun sequence of Acrocarpospora phusangensis NBRC 108782.</title>
        <authorList>
            <person name="Komaki H."/>
            <person name="Tamura T."/>
        </authorList>
    </citation>
    <scope>NUCLEOTIDE SEQUENCE</scope>
    <source>
        <strain evidence="10">NBRC 108782</strain>
    </source>
</reference>
<dbReference type="PANTHER" id="PTHR34819:SF3">
    <property type="entry name" value="CELL SURFACE PROTEIN"/>
    <property type="match status" value="1"/>
</dbReference>
<evidence type="ECO:0000313" key="10">
    <source>
        <dbReference type="EMBL" id="GIH29543.1"/>
    </source>
</evidence>
<protein>
    <recommendedName>
        <fullName evidence="12">DUF11 domain-containing protein</fullName>
    </recommendedName>
</protein>
<dbReference type="EMBL" id="BOOA01000134">
    <property type="protein sequence ID" value="GIH29543.1"/>
    <property type="molecule type" value="Genomic_DNA"/>
</dbReference>
<keyword evidence="11" id="KW-1185">Reference proteome</keyword>
<evidence type="ECO:0008006" key="12">
    <source>
        <dbReference type="Google" id="ProtNLM"/>
    </source>
</evidence>
<dbReference type="AlphaFoldDB" id="A0A919QIR5"/>
<name>A0A919QIR5_9ACTN</name>
<evidence type="ECO:0000313" key="11">
    <source>
        <dbReference type="Proteomes" id="UP000640052"/>
    </source>
</evidence>
<feature type="transmembrane region" description="Helical" evidence="6">
    <location>
        <begin position="531"/>
        <end position="552"/>
    </location>
</feature>
<feature type="region of interest" description="Disordered" evidence="5">
    <location>
        <begin position="471"/>
        <end position="494"/>
    </location>
</feature>
<keyword evidence="6" id="KW-0472">Membrane</keyword>
<proteinExistence type="predicted"/>
<feature type="region of interest" description="Disordered" evidence="5">
    <location>
        <begin position="380"/>
        <end position="406"/>
    </location>
</feature>
<evidence type="ECO:0000256" key="7">
    <source>
        <dbReference type="SAM" id="SignalP"/>
    </source>
</evidence>
<comment type="caution">
    <text evidence="10">The sequence shown here is derived from an EMBL/GenBank/DDBJ whole genome shotgun (WGS) entry which is preliminary data.</text>
</comment>
<dbReference type="InterPro" id="IPR047589">
    <property type="entry name" value="DUF11_rpt"/>
</dbReference>
<accession>A0A919QIR5</accession>
<keyword evidence="1" id="KW-0134">Cell wall</keyword>
<dbReference type="RefSeq" id="WP_204046153.1">
    <property type="nucleotide sequence ID" value="NZ_BOOA01000134.1"/>
</dbReference>
<evidence type="ECO:0000256" key="4">
    <source>
        <dbReference type="ARBA" id="ARBA00023088"/>
    </source>
</evidence>
<feature type="chain" id="PRO_5037709867" description="DUF11 domain-containing protein" evidence="7">
    <location>
        <begin position="23"/>
        <end position="560"/>
    </location>
</feature>
<sequence>MPVLLGCLLVGLAVGLVLPASASREAQLTVRVTDNRTYVAPSATVNYTVTVLNEGGETADAIAAQLELGAGLTVVSASDGGKAGGAAANWPAFSLAGGAQRVFRVVARVPDQPAPGTRYESKANATAQGTIAEATDESFVGAAQLAVTKTDGAQEAVRGDTLTYTITVSNPGTLPLGGVNLVDKSGSGLVFESASRGGVWNEAHRQVTWPGFELAAGAHEVFTVTAKVPEDAKSGQVLRNSASVTAPGLSDQALDETLVTVATGLALSKSDDRDTAKPGEDLTYTITVRNTGEVDHASVSLVDRFGDRLKFVSLNPSEGSYADREVRWPDFPLKAGERRVFSVVARVLATGETDLIRNEVIATTSNGRLARAEDTTVLLLPPPPRIAVPPSPRPSPSPSPTPTPKVAVDVAKDETRTPIVPTPEPPRQDKCPHTQVIREVRIERPVTCELHGGNNKNIVNNPGFRDHDHGHPGDFGGHPGRHFDHGNPGHPGHHGHPGDFGGDCPGDCCPDDCCGDTCPGGGPTLPSTGVVMVPVVGAGALLFTLGSGILVITRRRRRGI</sequence>
<keyword evidence="4" id="KW-0572">Peptidoglycan-anchor</keyword>